<dbReference type="AlphaFoldDB" id="A0A2Z7CGM0"/>
<sequence>MDQEDKQVTQWLLTRKIEPSWLRTSHLKLKKTCSEKRKPDRGNLVKLDAYERDRRRYVEAMIGNNVDAFDDVKIT</sequence>
<name>A0A2Z7CGM0_9LAMI</name>
<protein>
    <submittedName>
        <fullName evidence="1">Uncharacterized protein</fullName>
    </submittedName>
</protein>
<keyword evidence="2" id="KW-1185">Reference proteome</keyword>
<dbReference type="Proteomes" id="UP000250235">
    <property type="component" value="Unassembled WGS sequence"/>
</dbReference>
<proteinExistence type="predicted"/>
<reference evidence="1 2" key="1">
    <citation type="journal article" date="2015" name="Proc. Natl. Acad. Sci. U.S.A.">
        <title>The resurrection genome of Boea hygrometrica: A blueprint for survival of dehydration.</title>
        <authorList>
            <person name="Xiao L."/>
            <person name="Yang G."/>
            <person name="Zhang L."/>
            <person name="Yang X."/>
            <person name="Zhao S."/>
            <person name="Ji Z."/>
            <person name="Zhou Q."/>
            <person name="Hu M."/>
            <person name="Wang Y."/>
            <person name="Chen M."/>
            <person name="Xu Y."/>
            <person name="Jin H."/>
            <person name="Xiao X."/>
            <person name="Hu G."/>
            <person name="Bao F."/>
            <person name="Hu Y."/>
            <person name="Wan P."/>
            <person name="Li L."/>
            <person name="Deng X."/>
            <person name="Kuang T."/>
            <person name="Xiang C."/>
            <person name="Zhu J.K."/>
            <person name="Oliver M.J."/>
            <person name="He Y."/>
        </authorList>
    </citation>
    <scope>NUCLEOTIDE SEQUENCE [LARGE SCALE GENOMIC DNA]</scope>
    <source>
        <strain evidence="2">cv. XS01</strain>
    </source>
</reference>
<organism evidence="1 2">
    <name type="scientific">Dorcoceras hygrometricum</name>
    <dbReference type="NCBI Taxonomy" id="472368"/>
    <lineage>
        <taxon>Eukaryota</taxon>
        <taxon>Viridiplantae</taxon>
        <taxon>Streptophyta</taxon>
        <taxon>Embryophyta</taxon>
        <taxon>Tracheophyta</taxon>
        <taxon>Spermatophyta</taxon>
        <taxon>Magnoliopsida</taxon>
        <taxon>eudicotyledons</taxon>
        <taxon>Gunneridae</taxon>
        <taxon>Pentapetalae</taxon>
        <taxon>asterids</taxon>
        <taxon>lamiids</taxon>
        <taxon>Lamiales</taxon>
        <taxon>Gesneriaceae</taxon>
        <taxon>Didymocarpoideae</taxon>
        <taxon>Trichosporeae</taxon>
        <taxon>Loxocarpinae</taxon>
        <taxon>Dorcoceras</taxon>
    </lineage>
</organism>
<dbReference type="EMBL" id="KQ996442">
    <property type="protein sequence ID" value="KZV45017.1"/>
    <property type="molecule type" value="Genomic_DNA"/>
</dbReference>
<evidence type="ECO:0000313" key="1">
    <source>
        <dbReference type="EMBL" id="KZV45017.1"/>
    </source>
</evidence>
<gene>
    <name evidence="1" type="ORF">F511_30361</name>
</gene>
<evidence type="ECO:0000313" key="2">
    <source>
        <dbReference type="Proteomes" id="UP000250235"/>
    </source>
</evidence>
<accession>A0A2Z7CGM0</accession>